<evidence type="ECO:0000313" key="1">
    <source>
        <dbReference type="EMBL" id="SVA59142.1"/>
    </source>
</evidence>
<gene>
    <name evidence="1" type="ORF">METZ01_LOCUS111996</name>
</gene>
<sequence>MRVSLSVKELRINESFPKPAVASIMLFFLVKPFMVFNRSALASCLDHFKKSQKILPDLLSVPFFKYIPSSEKIKMYLSFKERD</sequence>
<accession>A0A381X3G4</accession>
<reference evidence="1" key="1">
    <citation type="submission" date="2018-05" db="EMBL/GenBank/DDBJ databases">
        <authorList>
            <person name="Lanie J.A."/>
            <person name="Ng W.-L."/>
            <person name="Kazmierczak K.M."/>
            <person name="Andrzejewski T.M."/>
            <person name="Davidsen T.M."/>
            <person name="Wayne K.J."/>
            <person name="Tettelin H."/>
            <person name="Glass J.I."/>
            <person name="Rusch D."/>
            <person name="Podicherti R."/>
            <person name="Tsui H.-C.T."/>
            <person name="Winkler M.E."/>
        </authorList>
    </citation>
    <scope>NUCLEOTIDE SEQUENCE</scope>
</reference>
<dbReference type="AlphaFoldDB" id="A0A381X3G4"/>
<organism evidence="1">
    <name type="scientific">marine metagenome</name>
    <dbReference type="NCBI Taxonomy" id="408172"/>
    <lineage>
        <taxon>unclassified sequences</taxon>
        <taxon>metagenomes</taxon>
        <taxon>ecological metagenomes</taxon>
    </lineage>
</organism>
<proteinExistence type="predicted"/>
<name>A0A381X3G4_9ZZZZ</name>
<dbReference type="EMBL" id="UINC01013738">
    <property type="protein sequence ID" value="SVA59142.1"/>
    <property type="molecule type" value="Genomic_DNA"/>
</dbReference>
<protein>
    <submittedName>
        <fullName evidence="1">Uncharacterized protein</fullName>
    </submittedName>
</protein>